<dbReference type="EMBL" id="JARGDL010000003">
    <property type="protein sequence ID" value="MDF1611200.1"/>
    <property type="molecule type" value="Genomic_DNA"/>
</dbReference>
<organism evidence="1 2">
    <name type="scientific">Stygiobacter electus</name>
    <dbReference type="NCBI Taxonomy" id="3032292"/>
    <lineage>
        <taxon>Bacteria</taxon>
        <taxon>Pseudomonadati</taxon>
        <taxon>Ignavibacteriota</taxon>
        <taxon>Ignavibacteria</taxon>
        <taxon>Ignavibacteriales</taxon>
        <taxon>Melioribacteraceae</taxon>
        <taxon>Stygiobacter</taxon>
    </lineage>
</organism>
<reference evidence="1" key="1">
    <citation type="submission" date="2023-03" db="EMBL/GenBank/DDBJ databases">
        <title>Stygiobacter electus gen. nov., sp. nov., facultatively anaerobic thermotolerant bacterium of the class Ignavibacteria from a well of Yessentuki mineral water deposit.</title>
        <authorList>
            <person name="Podosokorskaya O.A."/>
            <person name="Elcheninov A.G."/>
            <person name="Petrova N.F."/>
            <person name="Zavarzina D.G."/>
            <person name="Kublanov I.V."/>
            <person name="Merkel A.Y."/>
        </authorList>
    </citation>
    <scope>NUCLEOTIDE SEQUENCE</scope>
    <source>
        <strain evidence="1">09-Me</strain>
    </source>
</reference>
<gene>
    <name evidence="1" type="ORF">P0M35_03495</name>
</gene>
<keyword evidence="2" id="KW-1185">Reference proteome</keyword>
<dbReference type="RefSeq" id="WP_321534967.1">
    <property type="nucleotide sequence ID" value="NZ_JARGDL010000003.1"/>
</dbReference>
<comment type="caution">
    <text evidence="1">The sequence shown here is derived from an EMBL/GenBank/DDBJ whole genome shotgun (WGS) entry which is preliminary data.</text>
</comment>
<dbReference type="AlphaFoldDB" id="A0AAE3P1Q9"/>
<protein>
    <submittedName>
        <fullName evidence="1">Uncharacterized protein</fullName>
    </submittedName>
</protein>
<accession>A0AAE3P1Q9</accession>
<evidence type="ECO:0000313" key="1">
    <source>
        <dbReference type="EMBL" id="MDF1611200.1"/>
    </source>
</evidence>
<sequence length="297" mass="34505">MLFSKKEKIKVLINENDRSRFEYMLEQFQYIISSIEADPIEFMPDKKNFFCLITVGKSNQLEMVIEILKLNGFEISTNDKKIQQILEKINQKYLEELAEFAKNVEIKKRANKTHPSLDKLIIEGNYQELARIAKDVTYSPETIQKARAGLSRAVTNTIIKTIENVSKYRISVDKGIEKLLDIATDNDLKFLKQHELMLQAANVAFELCLKNNESITNLIRISNLKNVDIIINLKAAAKFSEIALADEEKYQNQIKQATKELNIRWLTNLVEPFRDKLSDEENQNIDKLIEHIKSYFN</sequence>
<proteinExistence type="predicted"/>
<dbReference type="Proteomes" id="UP001221302">
    <property type="component" value="Unassembled WGS sequence"/>
</dbReference>
<name>A0AAE3P1Q9_9BACT</name>
<evidence type="ECO:0000313" key="2">
    <source>
        <dbReference type="Proteomes" id="UP001221302"/>
    </source>
</evidence>